<name>A0A917S4X8_9ACTN</name>
<proteinExistence type="predicted"/>
<keyword evidence="3" id="KW-1185">Reference proteome</keyword>
<organism evidence="2 3">
    <name type="scientific">Microlunatus endophyticus</name>
    <dbReference type="NCBI Taxonomy" id="1716077"/>
    <lineage>
        <taxon>Bacteria</taxon>
        <taxon>Bacillati</taxon>
        <taxon>Actinomycetota</taxon>
        <taxon>Actinomycetes</taxon>
        <taxon>Propionibacteriales</taxon>
        <taxon>Propionibacteriaceae</taxon>
        <taxon>Microlunatus</taxon>
    </lineage>
</organism>
<reference evidence="2" key="2">
    <citation type="submission" date="2020-09" db="EMBL/GenBank/DDBJ databases">
        <authorList>
            <person name="Sun Q."/>
            <person name="Zhou Y."/>
        </authorList>
    </citation>
    <scope>NUCLEOTIDE SEQUENCE</scope>
    <source>
        <strain evidence="2">CGMCC 4.7306</strain>
    </source>
</reference>
<dbReference type="EMBL" id="BMMZ01000002">
    <property type="protein sequence ID" value="GGL55083.1"/>
    <property type="molecule type" value="Genomic_DNA"/>
</dbReference>
<dbReference type="InterPro" id="IPR003615">
    <property type="entry name" value="HNH_nuc"/>
</dbReference>
<feature type="region of interest" description="Disordered" evidence="1">
    <location>
        <begin position="303"/>
        <end position="390"/>
    </location>
</feature>
<comment type="caution">
    <text evidence="2">The sequence shown here is derived from an EMBL/GenBank/DDBJ whole genome shotgun (WGS) entry which is preliminary data.</text>
</comment>
<feature type="compositionally biased region" description="Low complexity" evidence="1">
    <location>
        <begin position="378"/>
        <end position="390"/>
    </location>
</feature>
<feature type="compositionally biased region" description="Low complexity" evidence="1">
    <location>
        <begin position="332"/>
        <end position="365"/>
    </location>
</feature>
<evidence type="ECO:0000256" key="1">
    <source>
        <dbReference type="SAM" id="MobiDB-lite"/>
    </source>
</evidence>
<protein>
    <recommendedName>
        <fullName evidence="4">DUF222 domain-containing protein</fullName>
    </recommendedName>
</protein>
<sequence>MSVVPDTVPGMDSASGELDERSVLAAARASMLAEKRAGCDLLIAAAQWADLHPSDSLLSPAERLDVYGEDAVLFGGAGTPDVAETAAGALGCEIGMSPDQGRNLIADALDARDRMPQLWTQIRFGRVRRDTVHRVTFRTRHLSKPQAGDIERHLSGSLPRLTLGQRLDNLLDAQIKRVDQERLEQEAAAAVRDRYVRKGRPDANGMTYLYFHTTEADARASWTAITTLAKILKARKDQLPPGVPVRGADAAEGRADGRDGLDEWRAVAAQLLQTNPGLAVRIQLEAHQPGLFDQAADTLTHLQDHDDHRPGSQDRWQPAQPEVPTADDQHEPATNNPATNNPATNNPATNNPATNNPATNNSATNKPGDEAADAVPHGSATDASAASTDGADAVADGVGADRAQDAASEAVREVVIAELVTGLIRQLDFTKLQPSAILHLHISDASLDGPFGPADPQARLARVEGLGPLYLDTVRHWLGQACTVKLQPVIDTGSITAVDRYEIPAAMRETLLTLSPASRFPWSNSLNRRNDLDHTIPYLPADRGGPPGQTSPDNLAPLTRREHRHKTFGHINVRQPDPDTRVWKTSYGRVLIVNPGGTYDLGTGNLARTLWDALNRTESVMENRIRRALDLIA</sequence>
<dbReference type="CDD" id="cd00085">
    <property type="entry name" value="HNHc"/>
    <property type="match status" value="1"/>
</dbReference>
<evidence type="ECO:0000313" key="3">
    <source>
        <dbReference type="Proteomes" id="UP000613840"/>
    </source>
</evidence>
<gene>
    <name evidence="2" type="ORF">GCM10011575_11880</name>
</gene>
<accession>A0A917S4X8</accession>
<dbReference type="AlphaFoldDB" id="A0A917S4X8"/>
<reference evidence="2" key="1">
    <citation type="journal article" date="2014" name="Int. J. Syst. Evol. Microbiol.">
        <title>Complete genome sequence of Corynebacterium casei LMG S-19264T (=DSM 44701T), isolated from a smear-ripened cheese.</title>
        <authorList>
            <consortium name="US DOE Joint Genome Institute (JGI-PGF)"/>
            <person name="Walter F."/>
            <person name="Albersmeier A."/>
            <person name="Kalinowski J."/>
            <person name="Ruckert C."/>
        </authorList>
    </citation>
    <scope>NUCLEOTIDE SEQUENCE</scope>
    <source>
        <strain evidence="2">CGMCC 4.7306</strain>
    </source>
</reference>
<feature type="compositionally biased region" description="Basic and acidic residues" evidence="1">
    <location>
        <begin position="303"/>
        <end position="312"/>
    </location>
</feature>
<dbReference type="Proteomes" id="UP000613840">
    <property type="component" value="Unassembled WGS sequence"/>
</dbReference>
<evidence type="ECO:0008006" key="4">
    <source>
        <dbReference type="Google" id="ProtNLM"/>
    </source>
</evidence>
<evidence type="ECO:0000313" key="2">
    <source>
        <dbReference type="EMBL" id="GGL55083.1"/>
    </source>
</evidence>